<dbReference type="Proteomes" id="UP000270673">
    <property type="component" value="Chromosome"/>
</dbReference>
<dbReference type="Pfam" id="PF04542">
    <property type="entry name" value="Sigma70_r2"/>
    <property type="match status" value="1"/>
</dbReference>
<keyword evidence="2" id="KW-0805">Transcription regulation</keyword>
<dbReference type="InterPro" id="IPR013324">
    <property type="entry name" value="RNA_pol_sigma_r3/r4-like"/>
</dbReference>
<dbReference type="InterPro" id="IPR013325">
    <property type="entry name" value="RNA_pol_sigma_r2"/>
</dbReference>
<keyword evidence="7" id="KW-1185">Reference proteome</keyword>
<dbReference type="Gene3D" id="1.10.1740.10">
    <property type="match status" value="1"/>
</dbReference>
<dbReference type="Pfam" id="PF08281">
    <property type="entry name" value="Sigma70_r4_2"/>
    <property type="match status" value="1"/>
</dbReference>
<feature type="domain" description="HTH luxR-type" evidence="5">
    <location>
        <begin position="128"/>
        <end position="187"/>
    </location>
</feature>
<dbReference type="NCBIfam" id="TIGR02985">
    <property type="entry name" value="Sig70_bacteroi1"/>
    <property type="match status" value="1"/>
</dbReference>
<dbReference type="SUPFAM" id="SSF88946">
    <property type="entry name" value="Sigma2 domain of RNA polymerase sigma factors"/>
    <property type="match status" value="1"/>
</dbReference>
<reference evidence="6 7" key="1">
    <citation type="submission" date="2018-10" db="EMBL/GenBank/DDBJ databases">
        <title>Butyricimonas faecalis sp. nov., isolated from human faeces and emended description of the genus Butyricimonas.</title>
        <authorList>
            <person name="Le Roy T."/>
            <person name="Van der Smissen P."/>
            <person name="Paquot A."/>
            <person name="Delzenne N."/>
            <person name="Muccioli G."/>
            <person name="Collet J.-F."/>
            <person name="Cani P.D."/>
        </authorList>
    </citation>
    <scope>NUCLEOTIDE SEQUENCE [LARGE SCALE GENOMIC DNA]</scope>
    <source>
        <strain evidence="6 7">H184</strain>
    </source>
</reference>
<dbReference type="PANTHER" id="PTHR43133">
    <property type="entry name" value="RNA POLYMERASE ECF-TYPE SIGMA FACTO"/>
    <property type="match status" value="1"/>
</dbReference>
<keyword evidence="3" id="KW-0731">Sigma factor</keyword>
<dbReference type="GO" id="GO:0003677">
    <property type="term" value="F:DNA binding"/>
    <property type="evidence" value="ECO:0007669"/>
    <property type="project" value="InterPro"/>
</dbReference>
<protein>
    <submittedName>
        <fullName evidence="6">RNA polymerase sigma-70 factor</fullName>
    </submittedName>
</protein>
<dbReference type="NCBIfam" id="TIGR02937">
    <property type="entry name" value="sigma70-ECF"/>
    <property type="match status" value="1"/>
</dbReference>
<dbReference type="GO" id="GO:0006352">
    <property type="term" value="P:DNA-templated transcription initiation"/>
    <property type="evidence" value="ECO:0007669"/>
    <property type="project" value="InterPro"/>
</dbReference>
<organism evidence="6 7">
    <name type="scientific">Butyricimonas faecalis</name>
    <dbReference type="NCBI Taxonomy" id="2093856"/>
    <lineage>
        <taxon>Bacteria</taxon>
        <taxon>Pseudomonadati</taxon>
        <taxon>Bacteroidota</taxon>
        <taxon>Bacteroidia</taxon>
        <taxon>Bacteroidales</taxon>
        <taxon>Odoribacteraceae</taxon>
        <taxon>Butyricimonas</taxon>
    </lineage>
</organism>
<dbReference type="SUPFAM" id="SSF88659">
    <property type="entry name" value="Sigma3 and sigma4 domains of RNA polymerase sigma factors"/>
    <property type="match status" value="1"/>
</dbReference>
<evidence type="ECO:0000256" key="4">
    <source>
        <dbReference type="ARBA" id="ARBA00023163"/>
    </source>
</evidence>
<evidence type="ECO:0000313" key="6">
    <source>
        <dbReference type="EMBL" id="AZS30162.1"/>
    </source>
</evidence>
<dbReference type="InterPro" id="IPR014284">
    <property type="entry name" value="RNA_pol_sigma-70_dom"/>
</dbReference>
<dbReference type="InterPro" id="IPR014327">
    <property type="entry name" value="RNA_pol_sigma70_bacteroid"/>
</dbReference>
<dbReference type="InterPro" id="IPR000792">
    <property type="entry name" value="Tscrpt_reg_LuxR_C"/>
</dbReference>
<name>A0A3S9VUE6_9BACT</name>
<evidence type="ECO:0000313" key="7">
    <source>
        <dbReference type="Proteomes" id="UP000270673"/>
    </source>
</evidence>
<dbReference type="GO" id="GO:0016987">
    <property type="term" value="F:sigma factor activity"/>
    <property type="evidence" value="ECO:0007669"/>
    <property type="project" value="UniProtKB-KW"/>
</dbReference>
<keyword evidence="4" id="KW-0804">Transcription</keyword>
<dbReference type="PANTHER" id="PTHR43133:SF46">
    <property type="entry name" value="RNA POLYMERASE SIGMA-70 FACTOR ECF SUBFAMILY"/>
    <property type="match status" value="1"/>
</dbReference>
<dbReference type="InterPro" id="IPR039425">
    <property type="entry name" value="RNA_pol_sigma-70-like"/>
</dbReference>
<dbReference type="KEGG" id="buy:D8S85_11835"/>
<dbReference type="InterPro" id="IPR036388">
    <property type="entry name" value="WH-like_DNA-bd_sf"/>
</dbReference>
<evidence type="ECO:0000256" key="1">
    <source>
        <dbReference type="ARBA" id="ARBA00010641"/>
    </source>
</evidence>
<dbReference type="InterPro" id="IPR007627">
    <property type="entry name" value="RNA_pol_sigma70_r2"/>
</dbReference>
<dbReference type="OrthoDB" id="9782991at2"/>
<evidence type="ECO:0000256" key="2">
    <source>
        <dbReference type="ARBA" id="ARBA00023015"/>
    </source>
</evidence>
<dbReference type="Gene3D" id="1.10.10.10">
    <property type="entry name" value="Winged helix-like DNA-binding domain superfamily/Winged helix DNA-binding domain"/>
    <property type="match status" value="1"/>
</dbReference>
<dbReference type="SMART" id="SM00421">
    <property type="entry name" value="HTH_LUXR"/>
    <property type="match status" value="1"/>
</dbReference>
<comment type="similarity">
    <text evidence="1">Belongs to the sigma-70 factor family. ECF subfamily.</text>
</comment>
<sequence>MGVRMNGTEQDFVHRINVKEETAFHDLFTRFRNYLVLFAMRRLGQLEVAEDIVQETFITVWENKKTFNSYQGLKAYLYELVQNKCTNYLKHKQVEDKYASYVKTTSEETGEDYNLMQEEIYRELYVAVRELPEKCQKVFGLHLEGKKNDEIAEILGISVLTVKSHKQNAIHILKEKMGNLFLLYAYICEM</sequence>
<accession>A0A3S9VUE6</accession>
<evidence type="ECO:0000259" key="5">
    <source>
        <dbReference type="SMART" id="SM00421"/>
    </source>
</evidence>
<dbReference type="AlphaFoldDB" id="A0A3S9VUE6"/>
<gene>
    <name evidence="6" type="ORF">D8S85_11835</name>
</gene>
<evidence type="ECO:0000256" key="3">
    <source>
        <dbReference type="ARBA" id="ARBA00023082"/>
    </source>
</evidence>
<dbReference type="InterPro" id="IPR013249">
    <property type="entry name" value="RNA_pol_sigma70_r4_t2"/>
</dbReference>
<dbReference type="EMBL" id="CP032819">
    <property type="protein sequence ID" value="AZS30162.1"/>
    <property type="molecule type" value="Genomic_DNA"/>
</dbReference>
<proteinExistence type="inferred from homology"/>